<dbReference type="EMBL" id="JAFHLR010000035">
    <property type="protein sequence ID" value="KAG5466322.1"/>
    <property type="molecule type" value="Genomic_DNA"/>
</dbReference>
<dbReference type="InterPro" id="IPR011701">
    <property type="entry name" value="MFS"/>
</dbReference>
<protein>
    <recommendedName>
        <fullName evidence="8">Major facilitator superfamily (MFS) profile domain-containing protein</fullName>
    </recommendedName>
</protein>
<feature type="transmembrane region" description="Helical" evidence="7">
    <location>
        <begin position="184"/>
        <end position="211"/>
    </location>
</feature>
<evidence type="ECO:0000256" key="4">
    <source>
        <dbReference type="ARBA" id="ARBA00022989"/>
    </source>
</evidence>
<feature type="compositionally biased region" description="Polar residues" evidence="6">
    <location>
        <begin position="307"/>
        <end position="316"/>
    </location>
</feature>
<feature type="transmembrane region" description="Helical" evidence="7">
    <location>
        <begin position="487"/>
        <end position="506"/>
    </location>
</feature>
<comment type="caution">
    <text evidence="9">The sequence shown here is derived from an EMBL/GenBank/DDBJ whole genome shotgun (WGS) entry which is preliminary data.</text>
</comment>
<keyword evidence="5 7" id="KW-0472">Membrane</keyword>
<dbReference type="RefSeq" id="XP_067059212.1">
    <property type="nucleotide sequence ID" value="XM_067203521.1"/>
</dbReference>
<feature type="transmembrane region" description="Helical" evidence="7">
    <location>
        <begin position="624"/>
        <end position="643"/>
    </location>
</feature>
<reference evidence="10" key="1">
    <citation type="journal article" date="2021" name="Microbiol. Resour. Announc.">
        <title>LGAAP: Leishmaniinae Genome Assembly and Annotation Pipeline.</title>
        <authorList>
            <person name="Almutairi H."/>
            <person name="Urbaniak M.D."/>
            <person name="Bates M.D."/>
            <person name="Jariyapan N."/>
            <person name="Kwakye-Nuako G."/>
            <person name="Thomaz-Soccol V."/>
            <person name="Al-Salem W.S."/>
            <person name="Dillon R.J."/>
            <person name="Bates P.A."/>
            <person name="Gatherer D."/>
        </authorList>
    </citation>
    <scope>NUCLEOTIDE SEQUENCE [LARGE SCALE GENOMIC DNA]</scope>
</reference>
<dbReference type="GeneID" id="92357455"/>
<dbReference type="PRINTS" id="PR01035">
    <property type="entry name" value="TCRTETA"/>
</dbReference>
<keyword evidence="10" id="KW-1185">Reference proteome</keyword>
<feature type="region of interest" description="Disordered" evidence="6">
    <location>
        <begin position="293"/>
        <end position="316"/>
    </location>
</feature>
<dbReference type="PROSITE" id="PS50850">
    <property type="entry name" value="MFS"/>
    <property type="match status" value="1"/>
</dbReference>
<evidence type="ECO:0000256" key="3">
    <source>
        <dbReference type="ARBA" id="ARBA00022692"/>
    </source>
</evidence>
<dbReference type="AlphaFoldDB" id="A0A836GF67"/>
<gene>
    <name evidence="9" type="ORF">LSCM4_01469</name>
</gene>
<proteinExistence type="predicted"/>
<sequence>MKGKKKTTSFYTNMATLSTVLVSESLSATLMMPFVGLFVAHLEGCSTSEAGYVSGLLISVFQLGQMLTGKLWGTASDRVGRKPMIQLGLLANAVVSIFFGLSPTLKFCIAARFIQGCANGNVLVAKTVIADITDKETEGIGFAAISIFWGVGSVVGPALGGHLYDPVHHAVFGPWLFPGVTEDSGNIFVVHPALLPCLLISAFSVVTLIVISRVLPETSRRPVDPFVSLFMSASIRERRCSDLPKRRSTGFSDRSSVTEQVVAVEDEDGDEGAAAEATWHSVAVLNDVSERAVPASLRPPPMRKVSESTNQMSAPESLNQSAAFPALARESGIHSPVGGGIGGGSGRYGLSERHTPHAASQSSFATPFQKPRCCEDDTPGQLRHLDDDASLLTLNPALELPNRDKVGTPKALLCNCREGAFDCGSPTHPSEPIVFGYREAFALPTSRTVMIMYMCIASTESALLEVIPLWAIAEREKGGLGLTSSEIGALLCVSSIVYLAVSMAFSRILRCLGGATRPLWDFSALLWCTTCILTPCCAYLTEKSTMLYAAAAATSMREIGLSWCYSIIFMYVVRSAPDECAGSINGIAQSIASFSRMVTMSVIPPIFAWSLNGVTHPFPLNFHFVFWITCVPLLLSFAMSSILPTRVSG</sequence>
<dbReference type="InterPro" id="IPR036259">
    <property type="entry name" value="MFS_trans_sf"/>
</dbReference>
<feature type="transmembrane region" description="Helical" evidence="7">
    <location>
        <begin position="141"/>
        <end position="164"/>
    </location>
</feature>
<dbReference type="GO" id="GO:0022857">
    <property type="term" value="F:transmembrane transporter activity"/>
    <property type="evidence" value="ECO:0007669"/>
    <property type="project" value="InterPro"/>
</dbReference>
<organism evidence="9 10">
    <name type="scientific">Leishmania orientalis</name>
    <dbReference type="NCBI Taxonomy" id="2249476"/>
    <lineage>
        <taxon>Eukaryota</taxon>
        <taxon>Discoba</taxon>
        <taxon>Euglenozoa</taxon>
        <taxon>Kinetoplastea</taxon>
        <taxon>Metakinetoplastina</taxon>
        <taxon>Trypanosomatida</taxon>
        <taxon>Trypanosomatidae</taxon>
        <taxon>Leishmaniinae</taxon>
        <taxon>Leishmania</taxon>
    </lineage>
</organism>
<feature type="transmembrane region" description="Helical" evidence="7">
    <location>
        <begin position="451"/>
        <end position="472"/>
    </location>
</feature>
<feature type="domain" description="Major facilitator superfamily (MFS) profile" evidence="8">
    <location>
        <begin position="1"/>
        <end position="219"/>
    </location>
</feature>
<feature type="transmembrane region" description="Helical" evidence="7">
    <location>
        <begin position="547"/>
        <end position="573"/>
    </location>
</feature>
<dbReference type="PANTHER" id="PTHR23504:SF15">
    <property type="entry name" value="MAJOR FACILITATOR SUPERFAMILY (MFS) PROFILE DOMAIN-CONTAINING PROTEIN"/>
    <property type="match status" value="1"/>
</dbReference>
<evidence type="ECO:0000256" key="5">
    <source>
        <dbReference type="ARBA" id="ARBA00023136"/>
    </source>
</evidence>
<reference evidence="10" key="2">
    <citation type="journal article" date="2021" name="Sci. Data">
        <title>Chromosome-scale genome sequencing, assembly and annotation of six genomes from subfamily Leishmaniinae.</title>
        <authorList>
            <person name="Almutairi H."/>
            <person name="Urbaniak M.D."/>
            <person name="Bates M.D."/>
            <person name="Jariyapan N."/>
            <person name="Kwakye-Nuako G."/>
            <person name="Thomaz Soccol V."/>
            <person name="Al-Salem W.S."/>
            <person name="Dillon R.J."/>
            <person name="Bates P.A."/>
            <person name="Gatherer D."/>
        </authorList>
    </citation>
    <scope>NUCLEOTIDE SEQUENCE [LARGE SCALE GENOMIC DNA]</scope>
</reference>
<feature type="transmembrane region" description="Helical" evidence="7">
    <location>
        <begin position="84"/>
        <end position="103"/>
    </location>
</feature>
<evidence type="ECO:0000313" key="9">
    <source>
        <dbReference type="EMBL" id="KAG5466322.1"/>
    </source>
</evidence>
<dbReference type="Proteomes" id="UP000674143">
    <property type="component" value="Unassembled WGS sequence"/>
</dbReference>
<keyword evidence="3 7" id="KW-0812">Transmembrane</keyword>
<feature type="region of interest" description="Disordered" evidence="6">
    <location>
        <begin position="335"/>
        <end position="372"/>
    </location>
</feature>
<evidence type="ECO:0000259" key="8">
    <source>
        <dbReference type="PROSITE" id="PS50850"/>
    </source>
</evidence>
<dbReference type="Pfam" id="PF07690">
    <property type="entry name" value="MFS_1"/>
    <property type="match status" value="1"/>
</dbReference>
<dbReference type="CDD" id="cd17330">
    <property type="entry name" value="MFS_SLC46_TetA_like"/>
    <property type="match status" value="1"/>
</dbReference>
<evidence type="ECO:0000256" key="7">
    <source>
        <dbReference type="SAM" id="Phobius"/>
    </source>
</evidence>
<evidence type="ECO:0000256" key="1">
    <source>
        <dbReference type="ARBA" id="ARBA00004141"/>
    </source>
</evidence>
<accession>A0A836GF67</accession>
<name>A0A836GF67_9TRYP</name>
<dbReference type="Gene3D" id="1.20.1250.20">
    <property type="entry name" value="MFS general substrate transporter like domains"/>
    <property type="match status" value="2"/>
</dbReference>
<dbReference type="InterPro" id="IPR020846">
    <property type="entry name" value="MFS_dom"/>
</dbReference>
<evidence type="ECO:0000256" key="2">
    <source>
        <dbReference type="ARBA" id="ARBA00022448"/>
    </source>
</evidence>
<dbReference type="PANTHER" id="PTHR23504">
    <property type="entry name" value="MAJOR FACILITATOR SUPERFAMILY DOMAIN-CONTAINING PROTEIN 10"/>
    <property type="match status" value="1"/>
</dbReference>
<keyword evidence="4 7" id="KW-1133">Transmembrane helix</keyword>
<feature type="transmembrane region" description="Helical" evidence="7">
    <location>
        <begin position="594"/>
        <end position="612"/>
    </location>
</feature>
<evidence type="ECO:0000313" key="10">
    <source>
        <dbReference type="Proteomes" id="UP000674143"/>
    </source>
</evidence>
<evidence type="ECO:0000256" key="6">
    <source>
        <dbReference type="SAM" id="MobiDB-lite"/>
    </source>
</evidence>
<feature type="transmembrane region" description="Helical" evidence="7">
    <location>
        <begin position="518"/>
        <end position="541"/>
    </location>
</feature>
<dbReference type="SUPFAM" id="SSF103473">
    <property type="entry name" value="MFS general substrate transporter"/>
    <property type="match status" value="1"/>
</dbReference>
<feature type="compositionally biased region" description="Gly residues" evidence="6">
    <location>
        <begin position="337"/>
        <end position="347"/>
    </location>
</feature>
<dbReference type="GO" id="GO:0016020">
    <property type="term" value="C:membrane"/>
    <property type="evidence" value="ECO:0007669"/>
    <property type="project" value="UniProtKB-SubCell"/>
</dbReference>
<keyword evidence="2" id="KW-0813">Transport</keyword>
<dbReference type="KEGG" id="loi:92357455"/>
<dbReference type="InterPro" id="IPR001958">
    <property type="entry name" value="Tet-R_TetA/multi-R_MdtG-like"/>
</dbReference>
<comment type="subcellular location">
    <subcellularLocation>
        <location evidence="1">Membrane</location>
        <topology evidence="1">Multi-pass membrane protein</topology>
    </subcellularLocation>
</comment>